<organism evidence="2 3">
    <name type="scientific">Paraconexibacter algicola</name>
    <dbReference type="NCBI Taxonomy" id="2133960"/>
    <lineage>
        <taxon>Bacteria</taxon>
        <taxon>Bacillati</taxon>
        <taxon>Actinomycetota</taxon>
        <taxon>Thermoleophilia</taxon>
        <taxon>Solirubrobacterales</taxon>
        <taxon>Paraconexibacteraceae</taxon>
        <taxon>Paraconexibacter</taxon>
    </lineage>
</organism>
<evidence type="ECO:0000313" key="3">
    <source>
        <dbReference type="Proteomes" id="UP000240739"/>
    </source>
</evidence>
<evidence type="ECO:0000259" key="1">
    <source>
        <dbReference type="Pfam" id="PF13020"/>
    </source>
</evidence>
<dbReference type="Proteomes" id="UP000240739">
    <property type="component" value="Unassembled WGS sequence"/>
</dbReference>
<evidence type="ECO:0000313" key="2">
    <source>
        <dbReference type="EMBL" id="PTL60062.1"/>
    </source>
</evidence>
<comment type="caution">
    <text evidence="2">The sequence shown here is derived from an EMBL/GenBank/DDBJ whole genome shotgun (WGS) entry which is preliminary data.</text>
</comment>
<protein>
    <recommendedName>
        <fullName evidence="1">Protein NO VEIN C-terminal domain-containing protein</fullName>
    </recommendedName>
</protein>
<proteinExistence type="predicted"/>
<name>A0A2T4ULD2_9ACTN</name>
<feature type="domain" description="Protein NO VEIN C-terminal" evidence="1">
    <location>
        <begin position="153"/>
        <end position="224"/>
    </location>
</feature>
<dbReference type="AlphaFoldDB" id="A0A2T4ULD2"/>
<accession>A0A2T4ULD2</accession>
<keyword evidence="3" id="KW-1185">Reference proteome</keyword>
<dbReference type="Pfam" id="PF13020">
    <property type="entry name" value="NOV_C"/>
    <property type="match status" value="1"/>
</dbReference>
<reference evidence="2 3" key="1">
    <citation type="submission" date="2018-03" db="EMBL/GenBank/DDBJ databases">
        <title>Aquarubrobacter algicola gen. nov., sp. nov., a novel actinobacterium isolated from shallow eutrophic lake during the end of cyanobacterial harmful algal blooms.</title>
        <authorList>
            <person name="Chun S.J."/>
        </authorList>
    </citation>
    <scope>NUCLEOTIDE SEQUENCE [LARGE SCALE GENOMIC DNA]</scope>
    <source>
        <strain evidence="2 3">Seoho-28</strain>
    </source>
</reference>
<gene>
    <name evidence="2" type="ORF">C7Y72_10605</name>
</gene>
<sequence>MLPPSDVLRAATRWLRLLQTSTRDQAWELVRARAAYADVSLTQYGLAEDLLRETGLIAPHSSSSQLREDLTDASSEVLSTALFDAMLSAANPRWLPDADLLVPTLDDLPADAAEAADAVGLSEAAAFLAIERAQRKFDATDRAAVGTAGEQALVELLEADYPGGVDHVSQRDDTLGYDIRVDTGDASWHLEVKSTTRRGRLTVFLSRNEFLVAQHDAAWKLVVVGLREDLSPGAVCTGSRPALWEAAPTDRPGARWETARFDLAPESLTLGLPFLPKAEQTMHLVSQRHRFGWAPATSGHQ</sequence>
<dbReference type="EMBL" id="PYYB01000001">
    <property type="protein sequence ID" value="PTL60062.1"/>
    <property type="molecule type" value="Genomic_DNA"/>
</dbReference>
<dbReference type="InterPro" id="IPR024975">
    <property type="entry name" value="NOV_C"/>
</dbReference>